<feature type="region of interest" description="Disordered" evidence="1">
    <location>
        <begin position="216"/>
        <end position="287"/>
    </location>
</feature>
<dbReference type="OMA" id="PISICEH"/>
<dbReference type="Proteomes" id="UP000006906">
    <property type="component" value="Chromosome 14"/>
</dbReference>
<dbReference type="OrthoDB" id="543692at2759"/>
<reference evidence="2 3" key="1">
    <citation type="journal article" date="2007" name="Science">
        <title>The Chlamydomonas genome reveals the evolution of key animal and plant functions.</title>
        <authorList>
            <person name="Merchant S.S."/>
            <person name="Prochnik S.E."/>
            <person name="Vallon O."/>
            <person name="Harris E.H."/>
            <person name="Karpowicz S.J."/>
            <person name="Witman G.B."/>
            <person name="Terry A."/>
            <person name="Salamov A."/>
            <person name="Fritz-Laylin L.K."/>
            <person name="Marechal-Drouard L."/>
            <person name="Marshall W.F."/>
            <person name="Qu L.H."/>
            <person name="Nelson D.R."/>
            <person name="Sanderfoot A.A."/>
            <person name="Spalding M.H."/>
            <person name="Kapitonov V.V."/>
            <person name="Ren Q."/>
            <person name="Ferris P."/>
            <person name="Lindquist E."/>
            <person name="Shapiro H."/>
            <person name="Lucas S.M."/>
            <person name="Grimwood J."/>
            <person name="Schmutz J."/>
            <person name="Cardol P."/>
            <person name="Cerutti H."/>
            <person name="Chanfreau G."/>
            <person name="Chen C.L."/>
            <person name="Cognat V."/>
            <person name="Croft M.T."/>
            <person name="Dent R."/>
            <person name="Dutcher S."/>
            <person name="Fernandez E."/>
            <person name="Fukuzawa H."/>
            <person name="Gonzalez-Ballester D."/>
            <person name="Gonzalez-Halphen D."/>
            <person name="Hallmann A."/>
            <person name="Hanikenne M."/>
            <person name="Hippler M."/>
            <person name="Inwood W."/>
            <person name="Jabbari K."/>
            <person name="Kalanon M."/>
            <person name="Kuras R."/>
            <person name="Lefebvre P.A."/>
            <person name="Lemaire S.D."/>
            <person name="Lobanov A.V."/>
            <person name="Lohr M."/>
            <person name="Manuell A."/>
            <person name="Meier I."/>
            <person name="Mets L."/>
            <person name="Mittag M."/>
            <person name="Mittelmeier T."/>
            <person name="Moroney J.V."/>
            <person name="Moseley J."/>
            <person name="Napoli C."/>
            <person name="Nedelcu A.M."/>
            <person name="Niyogi K."/>
            <person name="Novoselov S.V."/>
            <person name="Paulsen I.T."/>
            <person name="Pazour G."/>
            <person name="Purton S."/>
            <person name="Ral J.P."/>
            <person name="Riano-Pachon D.M."/>
            <person name="Riekhof W."/>
            <person name="Rymarquis L."/>
            <person name="Schroda M."/>
            <person name="Stern D."/>
            <person name="Umen J."/>
            <person name="Willows R."/>
            <person name="Wilson N."/>
            <person name="Zimmer S.L."/>
            <person name="Allmer J."/>
            <person name="Balk J."/>
            <person name="Bisova K."/>
            <person name="Chen C.J."/>
            <person name="Elias M."/>
            <person name="Gendler K."/>
            <person name="Hauser C."/>
            <person name="Lamb M.R."/>
            <person name="Ledford H."/>
            <person name="Long J.C."/>
            <person name="Minagawa J."/>
            <person name="Page M.D."/>
            <person name="Pan J."/>
            <person name="Pootakham W."/>
            <person name="Roje S."/>
            <person name="Rose A."/>
            <person name="Stahlberg E."/>
            <person name="Terauchi A.M."/>
            <person name="Yang P."/>
            <person name="Ball S."/>
            <person name="Bowler C."/>
            <person name="Dieckmann C.L."/>
            <person name="Gladyshev V.N."/>
            <person name="Green P."/>
            <person name="Jorgensen R."/>
            <person name="Mayfield S."/>
            <person name="Mueller-Roeber B."/>
            <person name="Rajamani S."/>
            <person name="Sayre R.T."/>
            <person name="Brokstein P."/>
            <person name="Dubchak I."/>
            <person name="Goodstein D."/>
            <person name="Hornick L."/>
            <person name="Huang Y.W."/>
            <person name="Jhaveri J."/>
            <person name="Luo Y."/>
            <person name="Martinez D."/>
            <person name="Ngau W.C."/>
            <person name="Otillar B."/>
            <person name="Poliakov A."/>
            <person name="Porter A."/>
            <person name="Szajkowski L."/>
            <person name="Werner G."/>
            <person name="Zhou K."/>
            <person name="Grigoriev I.V."/>
            <person name="Rokhsar D.S."/>
            <person name="Grossman A.R."/>
        </authorList>
    </citation>
    <scope>NUCLEOTIDE SEQUENCE [LARGE SCALE GENOMIC DNA]</scope>
    <source>
        <strain evidence="3">CC-503</strain>
    </source>
</reference>
<dbReference type="InParanoid" id="A8JAJ4"/>
<dbReference type="AlphaFoldDB" id="A8JAJ4"/>
<dbReference type="KEGG" id="cre:CHLRE_14g611400v5"/>
<keyword evidence="3" id="KW-1185">Reference proteome</keyword>
<accession>A8JAJ4</accession>
<gene>
    <name evidence="2" type="ORF">CHLRE_14g611400v5</name>
</gene>
<proteinExistence type="predicted"/>
<name>A8JAJ4_CHLRE</name>
<evidence type="ECO:0000313" key="3">
    <source>
        <dbReference type="Proteomes" id="UP000006906"/>
    </source>
</evidence>
<dbReference type="RefSeq" id="XP_001699023.1">
    <property type="nucleotide sequence ID" value="XM_001698971.2"/>
</dbReference>
<evidence type="ECO:0000256" key="1">
    <source>
        <dbReference type="SAM" id="MobiDB-lite"/>
    </source>
</evidence>
<dbReference type="GeneID" id="5724575"/>
<dbReference type="EMBL" id="CM008975">
    <property type="protein sequence ID" value="PNW72911.1"/>
    <property type="molecule type" value="Genomic_DNA"/>
</dbReference>
<sequence length="414" mass="44146">MVSTSVPLAPGEGAIVEVRRSVGGKISGPEFEAAKQRIANVDSLLGACVQLLADAPSSLSLFKKKASKERREKAIAQLQKERVALTAALGSMFDFASSRGAEAEMAMSRLLKSDQAVREAQVAKDVAEAAMRRVNEASGRELSSRDEQLAALQKQVQALEAEKHELEGSIAKLVRSKESTSLKLKDLTFEFQSTADVAEREIRRLQAELKKAEEAREEALTAANKESAEALSEKAKEQRTLQRRLDSMKSLADANKRQAEEARKQAEEGAERARKQAEDAAAAAKRAAEAKAAREALTAELEGLRREHAMLHSAFMSTGGVDKQLAAIRAAAASSATSLRVGSKAPAGTRGGLRSRGGHCLHAGPCAASANDINRLVAVPYEGSIEGLEAVVRQQKVFLCTDCIATDGSGFLGA</sequence>
<dbReference type="PaxDb" id="3055-EDO99077"/>
<dbReference type="Gramene" id="PNW72911">
    <property type="protein sequence ID" value="PNW72911"/>
    <property type="gene ID" value="CHLRE_14g611400v5"/>
</dbReference>
<feature type="compositionally biased region" description="Basic and acidic residues" evidence="1">
    <location>
        <begin position="226"/>
        <end position="247"/>
    </location>
</feature>
<protein>
    <submittedName>
        <fullName evidence="2">Uncharacterized protein</fullName>
    </submittedName>
</protein>
<organism evidence="2 3">
    <name type="scientific">Chlamydomonas reinhardtii</name>
    <name type="common">Chlamydomonas smithii</name>
    <dbReference type="NCBI Taxonomy" id="3055"/>
    <lineage>
        <taxon>Eukaryota</taxon>
        <taxon>Viridiplantae</taxon>
        <taxon>Chlorophyta</taxon>
        <taxon>core chlorophytes</taxon>
        <taxon>Chlorophyceae</taxon>
        <taxon>CS clade</taxon>
        <taxon>Chlamydomonadales</taxon>
        <taxon>Chlamydomonadaceae</taxon>
        <taxon>Chlamydomonas</taxon>
    </lineage>
</organism>
<feature type="compositionally biased region" description="Basic and acidic residues" evidence="1">
    <location>
        <begin position="254"/>
        <end position="278"/>
    </location>
</feature>
<evidence type="ECO:0000313" key="2">
    <source>
        <dbReference type="EMBL" id="PNW72911.1"/>
    </source>
</evidence>
<dbReference type="HOGENOM" id="CLU_664575_0_0_1"/>